<accession>A0A163ETA4</accession>
<proteinExistence type="predicted"/>
<keyword evidence="2" id="KW-1185">Reference proteome</keyword>
<dbReference type="STRING" id="5454.A0A163ETA4"/>
<reference evidence="1 2" key="1">
    <citation type="journal article" date="2016" name="Sci. Rep.">
        <title>Draft genome sequencing and secretome analysis of fungal phytopathogen Ascochyta rabiei provides insight into the necrotrophic effector repertoire.</title>
        <authorList>
            <person name="Verma S."/>
            <person name="Gazara R.K."/>
            <person name="Nizam S."/>
            <person name="Parween S."/>
            <person name="Chattopadhyay D."/>
            <person name="Verma P.K."/>
        </authorList>
    </citation>
    <scope>NUCLEOTIDE SEQUENCE [LARGE SCALE GENOMIC DNA]</scope>
    <source>
        <strain evidence="1 2">ArDII</strain>
    </source>
</reference>
<dbReference type="Proteomes" id="UP000076837">
    <property type="component" value="Unassembled WGS sequence"/>
</dbReference>
<evidence type="ECO:0000313" key="2">
    <source>
        <dbReference type="Proteomes" id="UP000076837"/>
    </source>
</evidence>
<evidence type="ECO:0000313" key="1">
    <source>
        <dbReference type="EMBL" id="KZM23905.1"/>
    </source>
</evidence>
<name>A0A163ETA4_DIDRA</name>
<dbReference type="InterPro" id="IPR036047">
    <property type="entry name" value="F-box-like_dom_sf"/>
</dbReference>
<dbReference type="SUPFAM" id="SSF81383">
    <property type="entry name" value="F-box domain"/>
    <property type="match status" value="1"/>
</dbReference>
<organism evidence="1 2">
    <name type="scientific">Didymella rabiei</name>
    <name type="common">Chickpea ascochyta blight fungus</name>
    <name type="synonym">Mycosphaerella rabiei</name>
    <dbReference type="NCBI Taxonomy" id="5454"/>
    <lineage>
        <taxon>Eukaryota</taxon>
        <taxon>Fungi</taxon>
        <taxon>Dikarya</taxon>
        <taxon>Ascomycota</taxon>
        <taxon>Pezizomycotina</taxon>
        <taxon>Dothideomycetes</taxon>
        <taxon>Pleosporomycetidae</taxon>
        <taxon>Pleosporales</taxon>
        <taxon>Pleosporineae</taxon>
        <taxon>Didymellaceae</taxon>
        <taxon>Ascochyta</taxon>
    </lineage>
</organism>
<dbReference type="EMBL" id="JYNV01000179">
    <property type="protein sequence ID" value="KZM23905.1"/>
    <property type="molecule type" value="Genomic_DNA"/>
</dbReference>
<sequence>MGFFHLHRTSSSSSSRSVSSAVFSASNYSTPRTSSDLADDYMSATLKPCIAAPRAPLLDLPFEILQHIASYLDNVSAARFSLSGRQVCYAVGTKSLSAYVGSSPSPLDARERLENTIERALPGAWHCAWCDKFHQWSVADGPTSAPHAPQTPCTDYNSYLSDGMGYTLRYHHIRLALAHYNHGPSHGLPLSAFKHSTHSSITLFRTPIQTAISHEAKIKNSSFLLHTTYSLLLPTWTTSHKNLIGHLWPQLPALLTQHRASEYGHTGLMAALDNVVRRGWRVLGAHSCRDCATDWSVSAHAIPRSAAGEFTRLTIQTWRMLGGGSSPFEVQWRAHGLYIPGSEESCAREEASMAPGGVREAFEGPSCGDAVSAGEGGRDAWDTLAHSWQVDKHRAEQRDQEAEWRAIWTYIERRAGAPPC</sequence>
<protein>
    <submittedName>
        <fullName evidence="1">Uncharacterized protein</fullName>
    </submittedName>
</protein>
<dbReference type="OrthoDB" id="3766406at2759"/>
<comment type="caution">
    <text evidence="1">The sequence shown here is derived from an EMBL/GenBank/DDBJ whole genome shotgun (WGS) entry which is preliminary data.</text>
</comment>
<dbReference type="AlphaFoldDB" id="A0A163ETA4"/>
<gene>
    <name evidence="1" type="ORF">ST47_g4870</name>
</gene>